<keyword evidence="3" id="KW-0547">Nucleotide-binding</keyword>
<dbReference type="InterPro" id="IPR003607">
    <property type="entry name" value="HD/PDEase_dom"/>
</dbReference>
<dbReference type="PANTHER" id="PTHR35795:SF1">
    <property type="entry name" value="BIS(5'-NUCLEOSYL)-TETRAPHOSPHATASE, SYMMETRICAL"/>
    <property type="match status" value="1"/>
</dbReference>
<evidence type="ECO:0000256" key="6">
    <source>
        <dbReference type="ARBA" id="ARBA00049417"/>
    </source>
</evidence>
<dbReference type="SUPFAM" id="SSF109604">
    <property type="entry name" value="HD-domain/PDEase-like"/>
    <property type="match status" value="1"/>
</dbReference>
<dbReference type="CDD" id="cd00077">
    <property type="entry name" value="HDc"/>
    <property type="match status" value="1"/>
</dbReference>
<keyword evidence="5" id="KW-0408">Iron</keyword>
<feature type="domain" description="HD" evidence="7">
    <location>
        <begin position="23"/>
        <end position="138"/>
    </location>
</feature>
<keyword evidence="2" id="KW-0479">Metal-binding</keyword>
<dbReference type="Proteomes" id="UP000628463">
    <property type="component" value="Unassembled WGS sequence"/>
</dbReference>
<reference evidence="8 9" key="1">
    <citation type="submission" date="2020-08" db="EMBL/GenBank/DDBJ databases">
        <title>Genome public.</title>
        <authorList>
            <person name="Liu C."/>
            <person name="Sun Q."/>
        </authorList>
    </citation>
    <scope>NUCLEOTIDE SEQUENCE [LARGE SCALE GENOMIC DNA]</scope>
    <source>
        <strain evidence="8 9">NSJ-43</strain>
    </source>
</reference>
<dbReference type="SMART" id="SM00471">
    <property type="entry name" value="HDc"/>
    <property type="match status" value="1"/>
</dbReference>
<evidence type="ECO:0000256" key="1">
    <source>
        <dbReference type="ARBA" id="ARBA00012506"/>
    </source>
</evidence>
<evidence type="ECO:0000259" key="7">
    <source>
        <dbReference type="PROSITE" id="PS51831"/>
    </source>
</evidence>
<comment type="catalytic activity">
    <reaction evidence="6">
        <text>P(1),P(4)-bis(5'-adenosyl) tetraphosphate + H2O = 2 ADP + 2 H(+)</text>
        <dbReference type="Rhea" id="RHEA:24252"/>
        <dbReference type="ChEBI" id="CHEBI:15377"/>
        <dbReference type="ChEBI" id="CHEBI:15378"/>
        <dbReference type="ChEBI" id="CHEBI:58141"/>
        <dbReference type="ChEBI" id="CHEBI:456216"/>
        <dbReference type="EC" id="3.6.1.41"/>
    </reaction>
</comment>
<dbReference type="InterPro" id="IPR005249">
    <property type="entry name" value="YqeK"/>
</dbReference>
<evidence type="ECO:0000256" key="5">
    <source>
        <dbReference type="ARBA" id="ARBA00023004"/>
    </source>
</evidence>
<evidence type="ECO:0000313" key="8">
    <source>
        <dbReference type="EMBL" id="MBC5681020.1"/>
    </source>
</evidence>
<protein>
    <recommendedName>
        <fullName evidence="1">bis(5'-nucleosyl)-tetraphosphatase (symmetrical)</fullName>
        <ecNumber evidence="1">3.6.1.41</ecNumber>
    </recommendedName>
</protein>
<comment type="caution">
    <text evidence="8">The sequence shown here is derived from an EMBL/GenBank/DDBJ whole genome shotgun (WGS) entry which is preliminary data.</text>
</comment>
<dbReference type="InterPro" id="IPR006674">
    <property type="entry name" value="HD_domain"/>
</dbReference>
<evidence type="ECO:0000256" key="3">
    <source>
        <dbReference type="ARBA" id="ARBA00022741"/>
    </source>
</evidence>
<organism evidence="8 9">
    <name type="scientific">Lachnospira hominis</name>
    <name type="common">ex Liu et al. 2021</name>
    <dbReference type="NCBI Taxonomy" id="2763051"/>
    <lineage>
        <taxon>Bacteria</taxon>
        <taxon>Bacillati</taxon>
        <taxon>Bacillota</taxon>
        <taxon>Clostridia</taxon>
        <taxon>Lachnospirales</taxon>
        <taxon>Lachnospiraceae</taxon>
        <taxon>Lachnospira</taxon>
    </lineage>
</organism>
<dbReference type="EMBL" id="JACOPD010000005">
    <property type="protein sequence ID" value="MBC5681020.1"/>
    <property type="molecule type" value="Genomic_DNA"/>
</dbReference>
<name>A0ABR7G0R2_9FIRM</name>
<gene>
    <name evidence="8" type="primary">yqeK</name>
    <name evidence="8" type="ORF">H8S01_08615</name>
</gene>
<proteinExistence type="predicted"/>
<keyword evidence="9" id="KW-1185">Reference proteome</keyword>
<dbReference type="GO" id="GO:0008803">
    <property type="term" value="F:bis(5'-nucleosyl)-tetraphosphatase (symmetrical) activity"/>
    <property type="evidence" value="ECO:0007669"/>
    <property type="project" value="UniProtKB-EC"/>
</dbReference>
<dbReference type="PROSITE" id="PS51831">
    <property type="entry name" value="HD"/>
    <property type="match status" value="1"/>
</dbReference>
<dbReference type="Pfam" id="PF01966">
    <property type="entry name" value="HD"/>
    <property type="match status" value="1"/>
</dbReference>
<sequence>MDNEYIQALRKEVKKEFTADKARYWHTIGVAETSACLAMRYGVDMQKAFTAGLLHDCAKCYSDEQLIEICESNNIEITQAERLSPYLLHAKAGAFFAGTKYGIDDEDICNAIRYHSTGHPGMTPLEEIVFIADYMEPLRNKADNLDEIRALVFKDIKEAIYRVTLSTIEYLKKRNKPIDPLTQETCDYYKSTGGF</sequence>
<dbReference type="RefSeq" id="WP_021866706.1">
    <property type="nucleotide sequence ID" value="NZ_JACOPD010000005.1"/>
</dbReference>
<dbReference type="EC" id="3.6.1.41" evidence="1"/>
<dbReference type="InterPro" id="IPR006675">
    <property type="entry name" value="HDIG_dom"/>
</dbReference>
<dbReference type="PANTHER" id="PTHR35795">
    <property type="entry name" value="SLR1885 PROTEIN"/>
    <property type="match status" value="1"/>
</dbReference>
<dbReference type="Gene3D" id="1.10.3210.10">
    <property type="entry name" value="Hypothetical protein af1432"/>
    <property type="match status" value="1"/>
</dbReference>
<evidence type="ECO:0000256" key="4">
    <source>
        <dbReference type="ARBA" id="ARBA00022801"/>
    </source>
</evidence>
<evidence type="ECO:0000256" key="2">
    <source>
        <dbReference type="ARBA" id="ARBA00022723"/>
    </source>
</evidence>
<evidence type="ECO:0000313" key="9">
    <source>
        <dbReference type="Proteomes" id="UP000628463"/>
    </source>
</evidence>
<dbReference type="NCBIfam" id="TIGR00488">
    <property type="entry name" value="bis(5'-nucleosyl)-tetraphosphatase (symmetrical) YqeK"/>
    <property type="match status" value="1"/>
</dbReference>
<accession>A0ABR7G0R2</accession>
<dbReference type="NCBIfam" id="TIGR00277">
    <property type="entry name" value="HDIG"/>
    <property type="match status" value="1"/>
</dbReference>
<keyword evidence="4 8" id="KW-0378">Hydrolase</keyword>
<dbReference type="InterPro" id="IPR051094">
    <property type="entry name" value="Diverse_Catalytic_Enzymes"/>
</dbReference>